<protein>
    <recommendedName>
        <fullName evidence="1">DUF1835 domain-containing protein</fullName>
    </recommendedName>
</protein>
<evidence type="ECO:0000259" key="1">
    <source>
        <dbReference type="Pfam" id="PF08874"/>
    </source>
</evidence>
<dbReference type="AlphaFoldDB" id="E1K1J9"/>
<dbReference type="STRING" id="596151.DesfrDRAFT_3749"/>
<dbReference type="Pfam" id="PF08874">
    <property type="entry name" value="DUF1835"/>
    <property type="match status" value="1"/>
</dbReference>
<proteinExistence type="predicted"/>
<keyword evidence="3" id="KW-1185">Reference proteome</keyword>
<dbReference type="eggNOG" id="ENOG502Z84S">
    <property type="taxonomic scope" value="Bacteria"/>
</dbReference>
<gene>
    <name evidence="2" type="ORF">DesfrDRAFT_3749</name>
</gene>
<reference evidence="2 3" key="1">
    <citation type="submission" date="2010-08" db="EMBL/GenBank/DDBJ databases">
        <title>The draft genome of Desulfovibrio fructosovorans JJ.</title>
        <authorList>
            <consortium name="US DOE Joint Genome Institute (JGI-PGF)"/>
            <person name="Lucas S."/>
            <person name="Copeland A."/>
            <person name="Lapidus A."/>
            <person name="Cheng J.-F."/>
            <person name="Bruce D."/>
            <person name="Goodwin L."/>
            <person name="Pitluck S."/>
            <person name="Land M.L."/>
            <person name="Hauser L."/>
            <person name="Chang Y.-J."/>
            <person name="Jeffries C."/>
            <person name="Wall J.D."/>
            <person name="Stahl D.A."/>
            <person name="Arkin A.P."/>
            <person name="Dehal P."/>
            <person name="Stolyar S.M."/>
            <person name="Hazen T.C."/>
            <person name="Woyke T.J."/>
        </authorList>
    </citation>
    <scope>NUCLEOTIDE SEQUENCE [LARGE SCALE GENOMIC DNA]</scope>
    <source>
        <strain evidence="2 3">JJ</strain>
    </source>
</reference>
<accession>E1K1J9</accession>
<dbReference type="InterPro" id="IPR014973">
    <property type="entry name" value="DUF1835"/>
</dbReference>
<feature type="domain" description="DUF1835" evidence="1">
    <location>
        <begin position="107"/>
        <end position="215"/>
    </location>
</feature>
<organism evidence="2 3">
    <name type="scientific">Solidesulfovibrio fructosivorans JJ]</name>
    <dbReference type="NCBI Taxonomy" id="596151"/>
    <lineage>
        <taxon>Bacteria</taxon>
        <taxon>Pseudomonadati</taxon>
        <taxon>Thermodesulfobacteriota</taxon>
        <taxon>Desulfovibrionia</taxon>
        <taxon>Desulfovibrionales</taxon>
        <taxon>Desulfovibrionaceae</taxon>
        <taxon>Solidesulfovibrio</taxon>
    </lineage>
</organism>
<comment type="caution">
    <text evidence="2">The sequence shown here is derived from an EMBL/GenBank/DDBJ whole genome shotgun (WGS) entry which is preliminary data.</text>
</comment>
<dbReference type="EMBL" id="AECZ01000041">
    <property type="protein sequence ID" value="EFL49493.1"/>
    <property type="molecule type" value="Genomic_DNA"/>
</dbReference>
<evidence type="ECO:0000313" key="2">
    <source>
        <dbReference type="EMBL" id="EFL49493.1"/>
    </source>
</evidence>
<name>E1K1J9_SOLFR</name>
<dbReference type="RefSeq" id="WP_005996501.1">
    <property type="nucleotide sequence ID" value="NZ_AECZ01000041.1"/>
</dbReference>
<evidence type="ECO:0000313" key="3">
    <source>
        <dbReference type="Proteomes" id="UP000006250"/>
    </source>
</evidence>
<sequence>MPQSLDRTRKAFQLNLEQQRKRAKDLCRAARRGDPAALARVAKCLAGAGKAAPADAQAFKLADAQWVIARELGLGGWARLKEHIAAMERERAAIGGHEAPDHGPKTLHIRCGGDIAEALRQAGFTGDYLEYANPFCQGPVTGEPDDPERLLERARFLAQSYGNHLGITFSQCETRLRREEDRLAAAPRDYERVVLWFEHDSFDQLILIRCLSLFAAHRPPLLDLVSANRFPGSRRFLGLGQLPPEGLRLLWAGRNPVSAQQTALGQKAWKALQSPDPTGLAALADERSGLLPDLSPALRRHLRELPSVRNGLSLTEELVLASLARGGETIGDIFHGLLTDREPLPWLGDIMFLYIVEAMGKALRPPYAISPETASEPWQRRFLTITPVGEQVLSGERDWLTLMPPERWVGGVRIAPGAGAWRWDEDKNRPVFVRQPTPASPSPHL</sequence>
<dbReference type="Proteomes" id="UP000006250">
    <property type="component" value="Unassembled WGS sequence"/>
</dbReference>